<proteinExistence type="predicted"/>
<keyword evidence="1" id="KW-0472">Membrane</keyword>
<dbReference type="Proteomes" id="UP000646484">
    <property type="component" value="Unassembled WGS sequence"/>
</dbReference>
<organism evidence="3 4">
    <name type="scientific">Butyricimonas hominis</name>
    <dbReference type="NCBI Taxonomy" id="2763032"/>
    <lineage>
        <taxon>Bacteria</taxon>
        <taxon>Pseudomonadati</taxon>
        <taxon>Bacteroidota</taxon>
        <taxon>Bacteroidia</taxon>
        <taxon>Bacteroidales</taxon>
        <taxon>Odoribacteraceae</taxon>
        <taxon>Butyricimonas</taxon>
    </lineage>
</organism>
<dbReference type="InterPro" id="IPR043738">
    <property type="entry name" value="DUF5683"/>
</dbReference>
<evidence type="ECO:0000259" key="2">
    <source>
        <dbReference type="Pfam" id="PF18935"/>
    </source>
</evidence>
<accession>A0ABR7D6B4</accession>
<keyword evidence="1" id="KW-1133">Transmembrane helix</keyword>
<feature type="transmembrane region" description="Helical" evidence="1">
    <location>
        <begin position="171"/>
        <end position="194"/>
    </location>
</feature>
<feature type="transmembrane region" description="Helical" evidence="1">
    <location>
        <begin position="78"/>
        <end position="96"/>
    </location>
</feature>
<evidence type="ECO:0000313" key="3">
    <source>
        <dbReference type="EMBL" id="MBC5623486.1"/>
    </source>
</evidence>
<evidence type="ECO:0000256" key="1">
    <source>
        <dbReference type="SAM" id="Phobius"/>
    </source>
</evidence>
<dbReference type="EMBL" id="JACOOH010000011">
    <property type="protein sequence ID" value="MBC5623486.1"/>
    <property type="molecule type" value="Genomic_DNA"/>
</dbReference>
<reference evidence="3 4" key="1">
    <citation type="submission" date="2020-08" db="EMBL/GenBank/DDBJ databases">
        <title>Genome public.</title>
        <authorList>
            <person name="Liu C."/>
            <person name="Sun Q."/>
        </authorList>
    </citation>
    <scope>NUCLEOTIDE SEQUENCE [LARGE SCALE GENOMIC DNA]</scope>
    <source>
        <strain evidence="3 4">NSJ-56</strain>
    </source>
</reference>
<evidence type="ECO:0000313" key="4">
    <source>
        <dbReference type="Proteomes" id="UP000646484"/>
    </source>
</evidence>
<name>A0ABR7D6B4_9BACT</name>
<feature type="domain" description="DUF5683" evidence="2">
    <location>
        <begin position="54"/>
        <end position="228"/>
    </location>
</feature>
<gene>
    <name evidence="3" type="ORF">H8S64_20525</name>
</gene>
<sequence>MIIPVLLIGTGIKASEYYRVEFPATSRDTIVQTDSLSFEGTEILKSSLKEDKKPHSPKKATIMAMILPGSAQVYNGQWWKVPILYGGIGATVYGLSWNMKYFKKYRNAFVDYTDYLNALEKDPETPYPANASWDKLMRPGSTAEAFNSSQRKRLQEQLKTKKDNYKRNRDLLYIVSGGIYLIQIIDATVFAHFYDFEVNDDISFNVRPSTGFSPVSGGTVGLTLTFNF</sequence>
<keyword evidence="4" id="KW-1185">Reference proteome</keyword>
<protein>
    <recommendedName>
        <fullName evidence="2">DUF5683 domain-containing protein</fullName>
    </recommendedName>
</protein>
<dbReference type="Pfam" id="PF18935">
    <property type="entry name" value="DUF5683"/>
    <property type="match status" value="1"/>
</dbReference>
<keyword evidence="1" id="KW-0812">Transmembrane</keyword>
<comment type="caution">
    <text evidence="3">The sequence shown here is derived from an EMBL/GenBank/DDBJ whole genome shotgun (WGS) entry which is preliminary data.</text>
</comment>